<dbReference type="EMBL" id="LS483487">
    <property type="protein sequence ID" value="SQJ02774.1"/>
    <property type="molecule type" value="Genomic_DNA"/>
</dbReference>
<evidence type="ECO:0000256" key="9">
    <source>
        <dbReference type="HAMAP-Rule" id="MF_00024"/>
    </source>
</evidence>
<evidence type="ECO:0000256" key="3">
    <source>
        <dbReference type="ARBA" id="ARBA00006263"/>
    </source>
</evidence>
<keyword evidence="5 9" id="KW-0169">Cobalamin biosynthesis</keyword>
<name>A0AAX2JAC4_9FUSO</name>
<dbReference type="InterPro" id="IPR004485">
    <property type="entry name" value="Cobalamin_biosynth_CobD/CbiB"/>
</dbReference>
<dbReference type="GO" id="GO:0015420">
    <property type="term" value="F:ABC-type vitamin B12 transporter activity"/>
    <property type="evidence" value="ECO:0007669"/>
    <property type="project" value="UniProtKB-UniRule"/>
</dbReference>
<gene>
    <name evidence="9" type="primary">cobD</name>
    <name evidence="10" type="ORF">NCTC12112_01594</name>
</gene>
<dbReference type="KEGG" id="ful:C4N20_15095"/>
<keyword evidence="4 9" id="KW-1003">Cell membrane</keyword>
<keyword evidence="7 9" id="KW-1133">Transmembrane helix</keyword>
<protein>
    <recommendedName>
        <fullName evidence="9">Cobalamin biosynthesis protein CobD</fullName>
    </recommendedName>
</protein>
<evidence type="ECO:0000313" key="10">
    <source>
        <dbReference type="EMBL" id="SQJ02774.1"/>
    </source>
</evidence>
<comment type="pathway">
    <text evidence="2 9">Cofactor biosynthesis; adenosylcobalamin biosynthesis.</text>
</comment>
<comment type="function">
    <text evidence="9">Converts cobyric acid to cobinamide by the addition of aminopropanol on the F carboxylic group.</text>
</comment>
<accession>A0AAX2JAC4</accession>
<dbReference type="GO" id="GO:0005886">
    <property type="term" value="C:plasma membrane"/>
    <property type="evidence" value="ECO:0007669"/>
    <property type="project" value="UniProtKB-SubCell"/>
</dbReference>
<dbReference type="Proteomes" id="UP000249008">
    <property type="component" value="Chromosome 1"/>
</dbReference>
<evidence type="ECO:0000256" key="1">
    <source>
        <dbReference type="ARBA" id="ARBA00004651"/>
    </source>
</evidence>
<keyword evidence="6 9" id="KW-0812">Transmembrane</keyword>
<dbReference type="Pfam" id="PF03186">
    <property type="entry name" value="CobD_Cbib"/>
    <property type="match status" value="1"/>
</dbReference>
<dbReference type="PANTHER" id="PTHR34308:SF1">
    <property type="entry name" value="COBALAMIN BIOSYNTHESIS PROTEIN CBIB"/>
    <property type="match status" value="1"/>
</dbReference>
<dbReference type="GO" id="GO:0048472">
    <property type="term" value="F:threonine-phosphate decarboxylase activity"/>
    <property type="evidence" value="ECO:0007669"/>
    <property type="project" value="InterPro"/>
</dbReference>
<evidence type="ECO:0000256" key="5">
    <source>
        <dbReference type="ARBA" id="ARBA00022573"/>
    </source>
</evidence>
<comment type="subcellular location">
    <subcellularLocation>
        <location evidence="1 9">Cell membrane</location>
        <topology evidence="1 9">Multi-pass membrane protein</topology>
    </subcellularLocation>
</comment>
<keyword evidence="8 9" id="KW-0472">Membrane</keyword>
<feature type="transmembrane region" description="Helical" evidence="9">
    <location>
        <begin position="53"/>
        <end position="76"/>
    </location>
</feature>
<organism evidence="10 11">
    <name type="scientific">Fusobacterium ulcerans</name>
    <dbReference type="NCBI Taxonomy" id="861"/>
    <lineage>
        <taxon>Bacteria</taxon>
        <taxon>Fusobacteriati</taxon>
        <taxon>Fusobacteriota</taxon>
        <taxon>Fusobacteriia</taxon>
        <taxon>Fusobacteriales</taxon>
        <taxon>Fusobacteriaceae</taxon>
        <taxon>Fusobacterium</taxon>
    </lineage>
</organism>
<feature type="transmembrane region" description="Helical" evidence="9">
    <location>
        <begin position="296"/>
        <end position="315"/>
    </location>
</feature>
<dbReference type="GeneID" id="78456152"/>
<evidence type="ECO:0000313" key="11">
    <source>
        <dbReference type="Proteomes" id="UP000249008"/>
    </source>
</evidence>
<evidence type="ECO:0000256" key="6">
    <source>
        <dbReference type="ARBA" id="ARBA00022692"/>
    </source>
</evidence>
<comment type="similarity">
    <text evidence="3 9">Belongs to the CobD/CbiB family.</text>
</comment>
<dbReference type="NCBIfam" id="TIGR00380">
    <property type="entry name" value="cobal_cbiB"/>
    <property type="match status" value="1"/>
</dbReference>
<dbReference type="HAMAP" id="MF_00024">
    <property type="entry name" value="CobD_CbiB"/>
    <property type="match status" value="1"/>
</dbReference>
<evidence type="ECO:0000256" key="2">
    <source>
        <dbReference type="ARBA" id="ARBA00004953"/>
    </source>
</evidence>
<sequence length="322" mass="35985">MNFIMKYGIAYVMDLIFGDPHWFPHPVRIIGVFINFLEKILYKTSNKKISGAFLTIIVVGVTFIVSYYISAISYILEIFFLYTTLATKSLADEGFRVCKILTEGDLEKAKKELSYLVSRDTGNMDIGQITRSVLETISENSVDGVIAPMFFAFLGSFIHIDGVSLALPFAMGYKAINTLDSMVGYKNDKYMDFGMVSAKTDDVVNFIPARIAGGFIIPLAAMILRFDYKGAWKIFSRDRLNHSSPNSGNSEAAFAGALGVQFGGKTSYFGKIYEKPTIGDKKKSFDLRDIMKAIKLLYVSSWVGIVLFTVITYLLDLLLKKM</sequence>
<reference evidence="10 11" key="1">
    <citation type="submission" date="2018-06" db="EMBL/GenBank/DDBJ databases">
        <authorList>
            <consortium name="Pathogen Informatics"/>
            <person name="Doyle S."/>
        </authorList>
    </citation>
    <scope>NUCLEOTIDE SEQUENCE [LARGE SCALE GENOMIC DNA]</scope>
    <source>
        <strain evidence="10 11">NCTC12112</strain>
    </source>
</reference>
<dbReference type="GO" id="GO:0009236">
    <property type="term" value="P:cobalamin biosynthetic process"/>
    <property type="evidence" value="ECO:0007669"/>
    <property type="project" value="UniProtKB-UniRule"/>
</dbReference>
<comment type="caution">
    <text evidence="9">Lacks conserved residue(s) required for the propagation of feature annotation.</text>
</comment>
<evidence type="ECO:0000256" key="7">
    <source>
        <dbReference type="ARBA" id="ARBA00022989"/>
    </source>
</evidence>
<evidence type="ECO:0000256" key="4">
    <source>
        <dbReference type="ARBA" id="ARBA00022475"/>
    </source>
</evidence>
<dbReference type="AlphaFoldDB" id="A0AAX2JAC4"/>
<dbReference type="PANTHER" id="PTHR34308">
    <property type="entry name" value="COBALAMIN BIOSYNTHESIS PROTEIN CBIB"/>
    <property type="match status" value="1"/>
</dbReference>
<dbReference type="RefSeq" id="WP_005977095.1">
    <property type="nucleotide sequence ID" value="NZ_CABKNW010000002.1"/>
</dbReference>
<evidence type="ECO:0000256" key="8">
    <source>
        <dbReference type="ARBA" id="ARBA00023136"/>
    </source>
</evidence>
<feature type="transmembrane region" description="Helical" evidence="9">
    <location>
        <begin position="145"/>
        <end position="167"/>
    </location>
</feature>
<proteinExistence type="inferred from homology"/>